<feature type="region of interest" description="Disordered" evidence="6">
    <location>
        <begin position="92"/>
        <end position="119"/>
    </location>
</feature>
<dbReference type="AlphaFoldDB" id="A0A409X801"/>
<dbReference type="InParanoid" id="A0A409X801"/>
<evidence type="ECO:0000256" key="5">
    <source>
        <dbReference type="ARBA" id="ARBA00023128"/>
    </source>
</evidence>
<dbReference type="EMBL" id="NHYD01002412">
    <property type="protein sequence ID" value="PPQ86865.1"/>
    <property type="molecule type" value="Genomic_DNA"/>
</dbReference>
<dbReference type="InterPro" id="IPR003959">
    <property type="entry name" value="ATPase_AAA_core"/>
</dbReference>
<dbReference type="PANTHER" id="PTHR45644:SF56">
    <property type="entry name" value="AAA ATPASE, PUTATIVE (AFU_ORTHOLOGUE AFUA_2G12920)-RELATED"/>
    <property type="match status" value="1"/>
</dbReference>
<dbReference type="Pfam" id="PF17862">
    <property type="entry name" value="AAA_lid_3"/>
    <property type="match status" value="1"/>
</dbReference>
<sequence length="1117" mass="122317">MRTNHFLRKSHALLRQTSTGVHPIQPSTSPRALRYKRLGLAGNTPLTNRYLSSSVPSPNESEEITTTWSAVENAEAVDETVEAALAEPILEDPDKTIPKPRRIRNVASSSTSPKDGDSLQFPSGLDADILFAPPQSQTDSHALPPPEIFNEALDNLMITLHPQNQHRAMLASGTSTRPVEPTLGLYCPIEGGDYVIDSTVHELAFQTGSEVLVLDSVQLAAGEWGAFGKGMCASALNLPNNPLHFSSPTISSLPSRTGKTKEDREEDTEEDDGSQVMFATPTKLSFTLPKVLSSSVGRNLLTASTRKPASPSKLETFFEALVNMPIPTEETGESSSAAKNRPRLIYIRDFPTLAASSSIWYPPLLAAVRQRRRKILSRVSNTTSSPVTIIFGMTPPVTHPWSGGSSGSNSSNLMNLIMSRNASSSSSQVTLGGKGENAQDWSESEVAEAAREKRLRSRLRKWERNTNLLHDEFPSLSISAEGDSSSKSNIIVIGQDSQMSLPPMLGFDVSDSPSESSSQFFRASVLVPRSRSMSEERETRIARRREINELTMRMGVGAIGGTIEANSASSEFAISEPSDTSSSATSPLLESIWENWGNKIESWSDVRKISDRAMGSVMASQNAFNDHEKATLAPTVIPWSAIQKAWRSCHSMNETRKNWMKETMGSQSVADNIDGEKEKILNAGSEADKVVESIKSDPDLDQHEARLLPCIVDSVSITTTFNQVHLPSHTIDSIRTIVSLPLLHPHAFQQGILKEHSMTGCLLFGPPGTGKTLAVRALAKEAGCRMLAVSPSDVMDMYVGEGEKLVRAVFTLARKLSPCVVFLDEIDALFGARMSARDSGSAFAHRGIITEFMQEMDGLKSSKEDNVIVIGATNRPFDLDDAVLRRLPRRLLVDLPGEKERKEILKILLRDEILADDLNIDVLAKKTDGFSGSDLKHLCVSAALDSVKEHMQLPWASRHNPIASLKPFVPLDTVLSSPLKDSLPDVPTLTETEPSIRAPSEEVVLSIKERDAPAQEVVLPLAKDPVVDKSTPSKTSEMTPEISKMRTLHLHNFTQALKEITPSSSESLGSLADLRKWNDEFGEGRRDRKKHQVWGKGRFGFIDNHKDQLGDGRVSKE</sequence>
<dbReference type="Gene3D" id="1.10.8.60">
    <property type="match status" value="1"/>
</dbReference>
<evidence type="ECO:0000256" key="3">
    <source>
        <dbReference type="ARBA" id="ARBA00022787"/>
    </source>
</evidence>
<keyword evidence="4" id="KW-0067">ATP-binding</keyword>
<dbReference type="STRING" id="93625.A0A409X801"/>
<protein>
    <recommendedName>
        <fullName evidence="7">AAA+ ATPase domain-containing protein</fullName>
    </recommendedName>
</protein>
<keyword evidence="3" id="KW-0472">Membrane</keyword>
<name>A0A409X801_PSICY</name>
<feature type="domain" description="AAA+ ATPase" evidence="7">
    <location>
        <begin position="757"/>
        <end position="897"/>
    </location>
</feature>
<dbReference type="Proteomes" id="UP000283269">
    <property type="component" value="Unassembled WGS sequence"/>
</dbReference>
<feature type="compositionally biased region" description="Polar residues" evidence="6">
    <location>
        <begin position="245"/>
        <end position="257"/>
    </location>
</feature>
<proteinExistence type="predicted"/>
<keyword evidence="9" id="KW-1185">Reference proteome</keyword>
<dbReference type="PROSITE" id="PS00674">
    <property type="entry name" value="AAA"/>
    <property type="match status" value="1"/>
</dbReference>
<dbReference type="GO" id="GO:0016887">
    <property type="term" value="F:ATP hydrolysis activity"/>
    <property type="evidence" value="ECO:0007669"/>
    <property type="project" value="InterPro"/>
</dbReference>
<dbReference type="GO" id="GO:0005741">
    <property type="term" value="C:mitochondrial outer membrane"/>
    <property type="evidence" value="ECO:0007669"/>
    <property type="project" value="UniProtKB-SubCell"/>
</dbReference>
<evidence type="ECO:0000256" key="1">
    <source>
        <dbReference type="ARBA" id="ARBA00004572"/>
    </source>
</evidence>
<keyword evidence="2" id="KW-0547">Nucleotide-binding</keyword>
<feature type="compositionally biased region" description="Acidic residues" evidence="6">
    <location>
        <begin position="264"/>
        <end position="273"/>
    </location>
</feature>
<evidence type="ECO:0000313" key="9">
    <source>
        <dbReference type="Proteomes" id="UP000283269"/>
    </source>
</evidence>
<dbReference type="Pfam" id="PF00004">
    <property type="entry name" value="AAA"/>
    <property type="match status" value="1"/>
</dbReference>
<evidence type="ECO:0000256" key="4">
    <source>
        <dbReference type="ARBA" id="ARBA00022840"/>
    </source>
</evidence>
<dbReference type="InterPro" id="IPR041569">
    <property type="entry name" value="AAA_lid_3"/>
</dbReference>
<feature type="region of interest" description="Disordered" evidence="6">
    <location>
        <begin position="245"/>
        <end position="274"/>
    </location>
</feature>
<dbReference type="GO" id="GO:0005524">
    <property type="term" value="F:ATP binding"/>
    <property type="evidence" value="ECO:0007669"/>
    <property type="project" value="UniProtKB-KW"/>
</dbReference>
<dbReference type="SUPFAM" id="SSF52540">
    <property type="entry name" value="P-loop containing nucleoside triphosphate hydrolases"/>
    <property type="match status" value="1"/>
</dbReference>
<gene>
    <name evidence="8" type="ORF">CVT25_012584</name>
</gene>
<accession>A0A409X801</accession>
<evidence type="ECO:0000256" key="6">
    <source>
        <dbReference type="SAM" id="MobiDB-lite"/>
    </source>
</evidence>
<keyword evidence="3" id="KW-1000">Mitochondrion outer membrane</keyword>
<evidence type="ECO:0000313" key="8">
    <source>
        <dbReference type="EMBL" id="PPQ86865.1"/>
    </source>
</evidence>
<comment type="subcellular location">
    <subcellularLocation>
        <location evidence="1">Mitochondrion outer membrane</location>
        <topology evidence="1">Single-pass membrane protein</topology>
    </subcellularLocation>
</comment>
<dbReference type="InterPro" id="IPR003960">
    <property type="entry name" value="ATPase_AAA_CS"/>
</dbReference>
<dbReference type="InterPro" id="IPR027417">
    <property type="entry name" value="P-loop_NTPase"/>
</dbReference>
<dbReference type="Gene3D" id="3.40.50.300">
    <property type="entry name" value="P-loop containing nucleotide triphosphate hydrolases"/>
    <property type="match status" value="1"/>
</dbReference>
<evidence type="ECO:0000259" key="7">
    <source>
        <dbReference type="SMART" id="SM00382"/>
    </source>
</evidence>
<reference evidence="8 9" key="1">
    <citation type="journal article" date="2018" name="Evol. Lett.">
        <title>Horizontal gene cluster transfer increased hallucinogenic mushroom diversity.</title>
        <authorList>
            <person name="Reynolds H.T."/>
            <person name="Vijayakumar V."/>
            <person name="Gluck-Thaler E."/>
            <person name="Korotkin H.B."/>
            <person name="Matheny P.B."/>
            <person name="Slot J.C."/>
        </authorList>
    </citation>
    <scope>NUCLEOTIDE SEQUENCE [LARGE SCALE GENOMIC DNA]</scope>
    <source>
        <strain evidence="8 9">2631</strain>
    </source>
</reference>
<dbReference type="InterPro" id="IPR003593">
    <property type="entry name" value="AAA+_ATPase"/>
</dbReference>
<dbReference type="PANTHER" id="PTHR45644">
    <property type="entry name" value="AAA ATPASE, PUTATIVE (AFU_ORTHOLOGUE AFUA_2G12920)-RELATED-RELATED"/>
    <property type="match status" value="1"/>
</dbReference>
<organism evidence="8 9">
    <name type="scientific">Psilocybe cyanescens</name>
    <dbReference type="NCBI Taxonomy" id="93625"/>
    <lineage>
        <taxon>Eukaryota</taxon>
        <taxon>Fungi</taxon>
        <taxon>Dikarya</taxon>
        <taxon>Basidiomycota</taxon>
        <taxon>Agaricomycotina</taxon>
        <taxon>Agaricomycetes</taxon>
        <taxon>Agaricomycetidae</taxon>
        <taxon>Agaricales</taxon>
        <taxon>Agaricineae</taxon>
        <taxon>Strophariaceae</taxon>
        <taxon>Psilocybe</taxon>
    </lineage>
</organism>
<evidence type="ECO:0000256" key="2">
    <source>
        <dbReference type="ARBA" id="ARBA00022741"/>
    </source>
</evidence>
<comment type="caution">
    <text evidence="8">The sequence shown here is derived from an EMBL/GenBank/DDBJ whole genome shotgun (WGS) entry which is preliminary data.</text>
</comment>
<dbReference type="SMART" id="SM00382">
    <property type="entry name" value="AAA"/>
    <property type="match status" value="1"/>
</dbReference>
<keyword evidence="5" id="KW-0496">Mitochondrion</keyword>
<dbReference type="OrthoDB" id="39734at2759"/>
<feature type="region of interest" description="Disordered" evidence="6">
    <location>
        <begin position="424"/>
        <end position="445"/>
    </location>
</feature>
<dbReference type="InterPro" id="IPR051701">
    <property type="entry name" value="Mito_OM_Translocase_MSP1"/>
</dbReference>